<evidence type="ECO:0000313" key="3">
    <source>
        <dbReference type="Proteomes" id="UP001152798"/>
    </source>
</evidence>
<evidence type="ECO:0000256" key="1">
    <source>
        <dbReference type="SAM" id="MobiDB-lite"/>
    </source>
</evidence>
<dbReference type="EMBL" id="OV725077">
    <property type="protein sequence ID" value="CAH1390528.1"/>
    <property type="molecule type" value="Genomic_DNA"/>
</dbReference>
<dbReference type="Proteomes" id="UP001152798">
    <property type="component" value="Chromosome 1"/>
</dbReference>
<feature type="compositionally biased region" description="Polar residues" evidence="1">
    <location>
        <begin position="45"/>
        <end position="62"/>
    </location>
</feature>
<keyword evidence="3" id="KW-1185">Reference proteome</keyword>
<name>A0A9P0E5J6_NEZVI</name>
<organism evidence="2 3">
    <name type="scientific">Nezara viridula</name>
    <name type="common">Southern green stink bug</name>
    <name type="synonym">Cimex viridulus</name>
    <dbReference type="NCBI Taxonomy" id="85310"/>
    <lineage>
        <taxon>Eukaryota</taxon>
        <taxon>Metazoa</taxon>
        <taxon>Ecdysozoa</taxon>
        <taxon>Arthropoda</taxon>
        <taxon>Hexapoda</taxon>
        <taxon>Insecta</taxon>
        <taxon>Pterygota</taxon>
        <taxon>Neoptera</taxon>
        <taxon>Paraneoptera</taxon>
        <taxon>Hemiptera</taxon>
        <taxon>Heteroptera</taxon>
        <taxon>Panheteroptera</taxon>
        <taxon>Pentatomomorpha</taxon>
        <taxon>Pentatomoidea</taxon>
        <taxon>Pentatomidae</taxon>
        <taxon>Pentatominae</taxon>
        <taxon>Nezara</taxon>
    </lineage>
</organism>
<evidence type="ECO:0000313" key="2">
    <source>
        <dbReference type="EMBL" id="CAH1390528.1"/>
    </source>
</evidence>
<protein>
    <submittedName>
        <fullName evidence="2">Uncharacterized protein</fullName>
    </submittedName>
</protein>
<feature type="region of interest" description="Disordered" evidence="1">
    <location>
        <begin position="112"/>
        <end position="132"/>
    </location>
</feature>
<proteinExistence type="predicted"/>
<sequence>MSARQLAGSSGLSDQAVLSKLLKRKVRSNSSISSKDGTNEKKRANSNNHVIKTTSKNPNQKQTYVNLHNLLNSTNNEMNNLIIENNNSTTHISESILEHDANKTGVPENVVQSSNATNTPTTINSIPNVPVSNRFEPLSTEMEDEPDETTVAHQPPPIKIKGITNFQTLCTNLVSLLGENNFE</sequence>
<reference evidence="2" key="1">
    <citation type="submission" date="2022-01" db="EMBL/GenBank/DDBJ databases">
        <authorList>
            <person name="King R."/>
        </authorList>
    </citation>
    <scope>NUCLEOTIDE SEQUENCE</scope>
</reference>
<feature type="compositionally biased region" description="Low complexity" evidence="1">
    <location>
        <begin position="113"/>
        <end position="128"/>
    </location>
</feature>
<accession>A0A9P0E5J6</accession>
<dbReference type="AlphaFoldDB" id="A0A9P0E5J6"/>
<feature type="region of interest" description="Disordered" evidence="1">
    <location>
        <begin position="22"/>
        <end position="62"/>
    </location>
</feature>
<gene>
    <name evidence="2" type="ORF">NEZAVI_LOCUS1723</name>
</gene>